<keyword evidence="1" id="KW-1133">Transmembrane helix</keyword>
<feature type="transmembrane region" description="Helical" evidence="1">
    <location>
        <begin position="208"/>
        <end position="234"/>
    </location>
</feature>
<sequence>MEHPLHSIDCRWLLALYAVIPLSVLLVALDLLLWNGWLANEVLPGDPNDWPLWAVLFGLPHIIASLLTMANGEYISHYRRTLLPPFCVFLLIAIAGHFGPQPVSYNLLFVFLAFYTIYHVLAQQLGLTLMMLGTRPDRLFTCWKWLAILAGFAIYINVYGMRFLGHWELAGVNGYELMTAIGSGLCAAVVVLSWRLTRRAKPGIGRWYLWANAAMLVSALLINELGYTLFVILIPRIIHDLTAYSVYITHDRNRNRSGSSSLSYRLTHTSSWSPFIVLPLSSLLIAYALTSHQNHPWVNIVILTLSFLHYYYEGFIWRGPNPHRQYIAFKR</sequence>
<feature type="transmembrane region" description="Helical" evidence="1">
    <location>
        <begin position="12"/>
        <end position="38"/>
    </location>
</feature>
<keyword evidence="1" id="KW-0472">Membrane</keyword>
<feature type="transmembrane region" description="Helical" evidence="1">
    <location>
        <begin position="82"/>
        <end position="99"/>
    </location>
</feature>
<gene>
    <name evidence="2" type="ORF">LCGC14_0089690</name>
</gene>
<evidence type="ECO:0000313" key="2">
    <source>
        <dbReference type="EMBL" id="KKO04075.1"/>
    </source>
</evidence>
<dbReference type="AlphaFoldDB" id="A0A0F9VJ40"/>
<protein>
    <submittedName>
        <fullName evidence="2">Uncharacterized protein</fullName>
    </submittedName>
</protein>
<reference evidence="2" key="1">
    <citation type="journal article" date="2015" name="Nature">
        <title>Complex archaea that bridge the gap between prokaryotes and eukaryotes.</title>
        <authorList>
            <person name="Spang A."/>
            <person name="Saw J.H."/>
            <person name="Jorgensen S.L."/>
            <person name="Zaremba-Niedzwiedzka K."/>
            <person name="Martijn J."/>
            <person name="Lind A.E."/>
            <person name="van Eijk R."/>
            <person name="Schleper C."/>
            <person name="Guy L."/>
            <person name="Ettema T.J."/>
        </authorList>
    </citation>
    <scope>NUCLEOTIDE SEQUENCE</scope>
</reference>
<proteinExistence type="predicted"/>
<name>A0A0F9VJ40_9ZZZZ</name>
<feature type="transmembrane region" description="Helical" evidence="1">
    <location>
        <begin position="271"/>
        <end position="289"/>
    </location>
</feature>
<feature type="transmembrane region" description="Helical" evidence="1">
    <location>
        <begin position="50"/>
        <end position="70"/>
    </location>
</feature>
<feature type="transmembrane region" description="Helical" evidence="1">
    <location>
        <begin position="105"/>
        <end position="133"/>
    </location>
</feature>
<comment type="caution">
    <text evidence="2">The sequence shown here is derived from an EMBL/GenBank/DDBJ whole genome shotgun (WGS) entry which is preliminary data.</text>
</comment>
<accession>A0A0F9VJ40</accession>
<dbReference type="EMBL" id="LAZR01000024">
    <property type="protein sequence ID" value="KKO04075.1"/>
    <property type="molecule type" value="Genomic_DNA"/>
</dbReference>
<organism evidence="2">
    <name type="scientific">marine sediment metagenome</name>
    <dbReference type="NCBI Taxonomy" id="412755"/>
    <lineage>
        <taxon>unclassified sequences</taxon>
        <taxon>metagenomes</taxon>
        <taxon>ecological metagenomes</taxon>
    </lineage>
</organism>
<feature type="transmembrane region" description="Helical" evidence="1">
    <location>
        <begin position="296"/>
        <end position="312"/>
    </location>
</feature>
<evidence type="ECO:0000256" key="1">
    <source>
        <dbReference type="SAM" id="Phobius"/>
    </source>
</evidence>
<keyword evidence="1" id="KW-0812">Transmembrane</keyword>
<feature type="transmembrane region" description="Helical" evidence="1">
    <location>
        <begin position="145"/>
        <end position="165"/>
    </location>
</feature>
<feature type="transmembrane region" description="Helical" evidence="1">
    <location>
        <begin position="177"/>
        <end position="196"/>
    </location>
</feature>